<reference evidence="2 3" key="1">
    <citation type="journal article" date="2018" name="Nat. Ecol. Evol.">
        <title>Genomic signatures of mitonuclear coevolution across populations of Tigriopus californicus.</title>
        <authorList>
            <person name="Barreto F.S."/>
            <person name="Watson E.T."/>
            <person name="Lima T.G."/>
            <person name="Willett C.S."/>
            <person name="Edmands S."/>
            <person name="Li W."/>
            <person name="Burton R.S."/>
        </authorList>
    </citation>
    <scope>NUCLEOTIDE SEQUENCE [LARGE SCALE GENOMIC DNA]</scope>
    <source>
        <strain evidence="2 3">San Diego</strain>
    </source>
</reference>
<accession>A0A553PL15</accession>
<keyword evidence="1" id="KW-0472">Membrane</keyword>
<dbReference type="OrthoDB" id="8113027at2759"/>
<sequence length="241" mass="26419">MNGLRTNSNTGNEVKYPPTCMGTVGTANGIAAVEEADEIAREKLYAAKPNKKVARVITVIGYIFCVSMIAILLSLYYLFLWNPYIKAHRAAQAKAGKTNLSKVTATFSSDDQSPRAMALRSEDFYDSSIDKSWLKAVRSTTSRPFSSKIRTIASDNTILMPQSTTGIPLVLFDFAKIDENFLGIASNPLFFPSGSDKSSNTPSPPRYFQSATFPNSIFLGKLHGGGLAFSEPNHKRHDSFQ</sequence>
<dbReference type="Pfam" id="PF15018">
    <property type="entry name" value="InaF-motif"/>
    <property type="match status" value="1"/>
</dbReference>
<evidence type="ECO:0000313" key="2">
    <source>
        <dbReference type="EMBL" id="TRY78376.1"/>
    </source>
</evidence>
<dbReference type="InterPro" id="IPR029162">
    <property type="entry name" value="InaF-motif"/>
</dbReference>
<protein>
    <submittedName>
        <fullName evidence="2">Uncharacterized protein</fullName>
    </submittedName>
</protein>
<feature type="transmembrane region" description="Helical" evidence="1">
    <location>
        <begin position="59"/>
        <end position="79"/>
    </location>
</feature>
<name>A0A553PL15_TIGCA</name>
<dbReference type="Proteomes" id="UP000318571">
    <property type="component" value="Chromosome 11"/>
</dbReference>
<evidence type="ECO:0000256" key="1">
    <source>
        <dbReference type="SAM" id="Phobius"/>
    </source>
</evidence>
<keyword evidence="1" id="KW-0812">Transmembrane</keyword>
<dbReference type="PANTHER" id="PTHR34929">
    <property type="entry name" value="ZGC:153157"/>
    <property type="match status" value="1"/>
</dbReference>
<organism evidence="2 3">
    <name type="scientific">Tigriopus californicus</name>
    <name type="common">Marine copepod</name>
    <dbReference type="NCBI Taxonomy" id="6832"/>
    <lineage>
        <taxon>Eukaryota</taxon>
        <taxon>Metazoa</taxon>
        <taxon>Ecdysozoa</taxon>
        <taxon>Arthropoda</taxon>
        <taxon>Crustacea</taxon>
        <taxon>Multicrustacea</taxon>
        <taxon>Hexanauplia</taxon>
        <taxon>Copepoda</taxon>
        <taxon>Harpacticoida</taxon>
        <taxon>Harpacticidae</taxon>
        <taxon>Tigriopus</taxon>
    </lineage>
</organism>
<keyword evidence="3" id="KW-1185">Reference proteome</keyword>
<comment type="caution">
    <text evidence="2">The sequence shown here is derived from an EMBL/GenBank/DDBJ whole genome shotgun (WGS) entry which is preliminary data.</text>
</comment>
<dbReference type="EMBL" id="VCGU01000003">
    <property type="protein sequence ID" value="TRY78376.1"/>
    <property type="molecule type" value="Genomic_DNA"/>
</dbReference>
<dbReference type="PANTHER" id="PTHR34929:SF1">
    <property type="entry name" value="INAF MOTIF CONTAINING 2"/>
    <property type="match status" value="1"/>
</dbReference>
<proteinExistence type="predicted"/>
<evidence type="ECO:0000313" key="3">
    <source>
        <dbReference type="Proteomes" id="UP000318571"/>
    </source>
</evidence>
<dbReference type="AlphaFoldDB" id="A0A553PL15"/>
<keyword evidence="1" id="KW-1133">Transmembrane helix</keyword>
<gene>
    <name evidence="2" type="ORF">TCAL_01697</name>
</gene>